<sequence>MRNKWVKRAAVAASGVFVAGALPLMTAGPAQAWSWDCQQYLRHKGYNVPVGGKAAKACSIAEDGEGSRYSLDICRQRLEALHVKDKYVKPACKKGAAR</sequence>
<dbReference type="RefSeq" id="WP_125046091.1">
    <property type="nucleotide sequence ID" value="NZ_BHZC01000001.1"/>
</dbReference>
<comment type="caution">
    <text evidence="2">The sequence shown here is derived from an EMBL/GenBank/DDBJ whole genome shotgun (WGS) entry which is preliminary data.</text>
</comment>
<evidence type="ECO:0000313" key="3">
    <source>
        <dbReference type="Proteomes" id="UP000287830"/>
    </source>
</evidence>
<protein>
    <recommendedName>
        <fullName evidence="4">Secreted protein</fullName>
    </recommendedName>
</protein>
<name>A0A7U9PXK1_9ACTN</name>
<dbReference type="OrthoDB" id="4236282at2"/>
<dbReference type="AlphaFoldDB" id="A0A7U9PXK1"/>
<reference evidence="2 3" key="1">
    <citation type="submission" date="2018-11" db="EMBL/GenBank/DDBJ databases">
        <title>Whole genome sequence of Streptomyces chrestomyceticus NBRC 13444(T).</title>
        <authorList>
            <person name="Komaki H."/>
            <person name="Tamura T."/>
        </authorList>
    </citation>
    <scope>NUCLEOTIDE SEQUENCE [LARGE SCALE GENOMIC DNA]</scope>
    <source>
        <strain evidence="2 3">NBRC 13444</strain>
    </source>
</reference>
<organism evidence="2 3">
    <name type="scientific">Streptomyces chrestomyceticus JCM 4735</name>
    <dbReference type="NCBI Taxonomy" id="1306181"/>
    <lineage>
        <taxon>Bacteria</taxon>
        <taxon>Bacillati</taxon>
        <taxon>Actinomycetota</taxon>
        <taxon>Actinomycetes</taxon>
        <taxon>Kitasatosporales</taxon>
        <taxon>Streptomycetaceae</taxon>
        <taxon>Streptomyces</taxon>
    </lineage>
</organism>
<dbReference type="GeneID" id="95623070"/>
<evidence type="ECO:0000256" key="1">
    <source>
        <dbReference type="SAM" id="SignalP"/>
    </source>
</evidence>
<feature type="signal peptide" evidence="1">
    <location>
        <begin position="1"/>
        <end position="32"/>
    </location>
</feature>
<feature type="chain" id="PRO_5031246575" description="Secreted protein" evidence="1">
    <location>
        <begin position="33"/>
        <end position="98"/>
    </location>
</feature>
<evidence type="ECO:0008006" key="4">
    <source>
        <dbReference type="Google" id="ProtNLM"/>
    </source>
</evidence>
<accession>A0A7U9PXK1</accession>
<gene>
    <name evidence="2" type="ORF">OEIGOIKO_04205</name>
</gene>
<dbReference type="EMBL" id="BHZC01000001">
    <property type="protein sequence ID" value="GCD36442.1"/>
    <property type="molecule type" value="Genomic_DNA"/>
</dbReference>
<evidence type="ECO:0000313" key="2">
    <source>
        <dbReference type="EMBL" id="GCD36442.1"/>
    </source>
</evidence>
<dbReference type="Proteomes" id="UP000287830">
    <property type="component" value="Unassembled WGS sequence"/>
</dbReference>
<keyword evidence="1" id="KW-0732">Signal</keyword>
<proteinExistence type="predicted"/>